<dbReference type="PATRIC" id="fig|1121362.3.peg.1214"/>
<sequence>MTPQSNPRPATELFPESLRLSPKQREVLTTLQTFPEGARAVDVAAALGMHVNTARGHLDELVNRDAVRVFTAPAQGRGRPSLIFQVRVPDNRSIANEYVSLIEVLAAALNEVDEVTPAARGQAREIGRKWARQMQAEGREWTNVEEMLSPLYLKLRDMGFDPSIDPSRETGDGGTTTDVHLHSCPFIVGSERPSIFVCAIHEGFIQEAMGDTGLPDASGRVHLTLRPFAGEDSCIVSVEETPESPETTPEPPANETGQVIERIDLENHPGPGQKTA</sequence>
<dbReference type="HOGENOM" id="CLU_078469_1_0_11"/>
<dbReference type="eggNOG" id="COG2345">
    <property type="taxonomic scope" value="Bacteria"/>
</dbReference>
<protein>
    <recommendedName>
        <fullName evidence="4">Transcriptional regulator</fullName>
    </recommendedName>
</protein>
<gene>
    <name evidence="2" type="ORF">A605_06025</name>
</gene>
<evidence type="ECO:0008006" key="4">
    <source>
        <dbReference type="Google" id="ProtNLM"/>
    </source>
</evidence>
<dbReference type="EMBL" id="CP003697">
    <property type="protein sequence ID" value="AGF72211.1"/>
    <property type="molecule type" value="Genomic_DNA"/>
</dbReference>
<name>M1P6B8_9CORY</name>
<dbReference type="SUPFAM" id="SSF46785">
    <property type="entry name" value="Winged helix' DNA-binding domain"/>
    <property type="match status" value="1"/>
</dbReference>
<dbReference type="AlphaFoldDB" id="M1P6B8"/>
<evidence type="ECO:0000313" key="2">
    <source>
        <dbReference type="EMBL" id="AGF72211.1"/>
    </source>
</evidence>
<organism evidence="2 3">
    <name type="scientific">Corynebacterium halotolerans YIM 70093 = DSM 44683</name>
    <dbReference type="NCBI Taxonomy" id="1121362"/>
    <lineage>
        <taxon>Bacteria</taxon>
        <taxon>Bacillati</taxon>
        <taxon>Actinomycetota</taxon>
        <taxon>Actinomycetes</taxon>
        <taxon>Mycobacteriales</taxon>
        <taxon>Corynebacteriaceae</taxon>
        <taxon>Corynebacterium</taxon>
    </lineage>
</organism>
<dbReference type="InterPro" id="IPR036388">
    <property type="entry name" value="WH-like_DNA-bd_sf"/>
</dbReference>
<dbReference type="InterPro" id="IPR036390">
    <property type="entry name" value="WH_DNA-bd_sf"/>
</dbReference>
<proteinExistence type="predicted"/>
<accession>M1P6B8</accession>
<evidence type="ECO:0000256" key="1">
    <source>
        <dbReference type="SAM" id="MobiDB-lite"/>
    </source>
</evidence>
<reference evidence="2 3" key="1">
    <citation type="journal article" date="2012" name="Stand. Genomic Sci.">
        <title>Genome sequence of the halotolerant bacterium Corynebacterium halotolerans type strain YIM 70093(T) (= DSM 44683(T)).</title>
        <authorList>
            <person name="Ruckert C."/>
            <person name="Albersmeier A."/>
            <person name="Al-Dilaimi A."/>
            <person name="Niehaus K."/>
            <person name="Szczepanowski R."/>
            <person name="Kalinowski J."/>
        </authorList>
    </citation>
    <scope>NUCLEOTIDE SEQUENCE [LARGE SCALE GENOMIC DNA]</scope>
    <source>
        <strain evidence="2">YIM 70093</strain>
    </source>
</reference>
<evidence type="ECO:0000313" key="3">
    <source>
        <dbReference type="Proteomes" id="UP000011723"/>
    </source>
</evidence>
<dbReference type="KEGG" id="chn:A605_06025"/>
<dbReference type="Proteomes" id="UP000011723">
    <property type="component" value="Chromosome"/>
</dbReference>
<keyword evidence="3" id="KW-1185">Reference proteome</keyword>
<feature type="region of interest" description="Disordered" evidence="1">
    <location>
        <begin position="238"/>
        <end position="276"/>
    </location>
</feature>
<dbReference type="Gene3D" id="1.10.10.10">
    <property type="entry name" value="Winged helix-like DNA-binding domain superfamily/Winged helix DNA-binding domain"/>
    <property type="match status" value="1"/>
</dbReference>
<dbReference type="RefSeq" id="WP_015400630.1">
    <property type="nucleotide sequence ID" value="NC_020302.1"/>
</dbReference>
<dbReference type="STRING" id="1121362.A605_06025"/>